<evidence type="ECO:0000313" key="4">
    <source>
        <dbReference type="Proteomes" id="UP000036771"/>
    </source>
</evidence>
<reference evidence="3 4" key="1">
    <citation type="submission" date="2015-03" db="EMBL/GenBank/DDBJ databases">
        <title>Caedibacter varicaedens, whole genome shotgun sequence.</title>
        <authorList>
            <person name="Suzuki H."/>
            <person name="Dapper A.L."/>
            <person name="Gibson A.K."/>
            <person name="Jackson C."/>
            <person name="Lee H."/>
            <person name="Pejaver V.R."/>
            <person name="Doak T."/>
            <person name="Lynch M."/>
        </authorList>
    </citation>
    <scope>NUCLEOTIDE SEQUENCE [LARGE SCALE GENOMIC DNA]</scope>
</reference>
<organism evidence="3 4">
    <name type="scientific">Caedimonas varicaedens</name>
    <dbReference type="NCBI Taxonomy" id="1629334"/>
    <lineage>
        <taxon>Bacteria</taxon>
        <taxon>Pseudomonadati</taxon>
        <taxon>Pseudomonadota</taxon>
        <taxon>Alphaproteobacteria</taxon>
        <taxon>Holosporales</taxon>
        <taxon>Caedimonadaceae</taxon>
        <taxon>Caedimonas</taxon>
    </lineage>
</organism>
<dbReference type="STRING" id="1629334.Cva_00546"/>
<dbReference type="Proteomes" id="UP000036771">
    <property type="component" value="Unassembled WGS sequence"/>
</dbReference>
<keyword evidence="1" id="KW-0175">Coiled coil</keyword>
<dbReference type="InterPro" id="IPR028948">
    <property type="entry name" value="Ntox28"/>
</dbReference>
<evidence type="ECO:0000313" key="3">
    <source>
        <dbReference type="EMBL" id="GAO97905.1"/>
    </source>
</evidence>
<keyword evidence="4" id="KW-1185">Reference proteome</keyword>
<comment type="caution">
    <text evidence="3">The sequence shown here is derived from an EMBL/GenBank/DDBJ whole genome shotgun (WGS) entry which is preliminary data.</text>
</comment>
<feature type="coiled-coil region" evidence="1">
    <location>
        <begin position="365"/>
        <end position="398"/>
    </location>
</feature>
<name>A0A0K8MBJ2_9PROT</name>
<protein>
    <recommendedName>
        <fullName evidence="2">Bacterial toxin 28 domain-containing protein</fullName>
    </recommendedName>
</protein>
<feature type="domain" description="Bacterial toxin 28" evidence="2">
    <location>
        <begin position="762"/>
        <end position="854"/>
    </location>
</feature>
<gene>
    <name evidence="3" type="ORF">Cva_00546</name>
</gene>
<dbReference type="Pfam" id="PF15605">
    <property type="entry name" value="Ntox28"/>
    <property type="match status" value="1"/>
</dbReference>
<dbReference type="EMBL" id="BBVC01000020">
    <property type="protein sequence ID" value="GAO97905.1"/>
    <property type="molecule type" value="Genomic_DNA"/>
</dbReference>
<evidence type="ECO:0000259" key="2">
    <source>
        <dbReference type="Pfam" id="PF15605"/>
    </source>
</evidence>
<dbReference type="AlphaFoldDB" id="A0A0K8MBJ2"/>
<evidence type="ECO:0000256" key="1">
    <source>
        <dbReference type="SAM" id="Coils"/>
    </source>
</evidence>
<sequence length="857" mass="97667">MNESIMFIKEKLSQKFSFGKRFDKKSVKRLITHLVLLAFINQNLAFATNGIIELDFEGSENPQRLHTIIPSSKIQDVSYIEIDAEQKQATLYKKGDGEEVHPLAPFSLPSVAVYQGDVAHNLWGLEQETIKLFLQASSAWLIPLDEDGYKLEFKGRLLGGMKQSGGNQKNMIYPCSKAPKTDTSCWVKGGNFYAPDSSWIGKNPGNISIISNPNYSQTGGGGGSKGTRSGGSGWQGILGRGWAEIKANGDKARDRMRQQQENLKKLSTVGQSVEIYKRPEIIIPESPFPRVQTYQPSTKEPFLTGPSLEAQYSRLRVLYNMADRWEWSEIYEYAKVIGVSREEIKKYNLTQRHAKGAGFSSEYFKEVTEEEERNALKKEEQEEERKETIRQYEQESSEDAASLFHHVPSQYEVTPKYFAQCASDAGMTPSQALNIILNPDADNFYDRARLASRQKWLGGPQNTTVFELEGITNAQAHEYIKQGYHEGDMPKISNNLISQRGASLFEGVTHDYFVAQAEKAKMTPSQALRMIFNPTPDNFYDRVRLASQQNWLGGKNDTTAFEFEDLTNAQAYQYIVDGYKPHDFPTLSNRLISQRGAALFDVEPQYFSRQAEKAGMTSIEALNILMNPALENFYDRVMLVSRDNWLGGPQDGTAFELEELTNEEAYQYLSEGYKPHDFPTLSHRLVSQRLGIEADQTFDDQVLEDWGVNDWRENPRNELEVPQFMRVGLTDYLAKKAFEKIVRTFTPKTQELLKGLHRYKRELFAREKMPKSKTTLKAAEQELKGKQIPLAEQRGRIYDHVEKVKSSQNGLVRLINDIKARLGYPELPQIERQALENQLSKTSKLLDHTEKFVPRSK</sequence>
<proteinExistence type="predicted"/>
<accession>A0A0K8MBJ2</accession>
<dbReference type="OrthoDB" id="8482217at2"/>